<dbReference type="KEGG" id="tau:Tola_2863"/>
<evidence type="ECO:0000256" key="1">
    <source>
        <dbReference type="SAM" id="Phobius"/>
    </source>
</evidence>
<feature type="transmembrane region" description="Helical" evidence="1">
    <location>
        <begin position="20"/>
        <end position="40"/>
    </location>
</feature>
<feature type="transmembrane region" description="Helical" evidence="1">
    <location>
        <begin position="254"/>
        <end position="272"/>
    </location>
</feature>
<dbReference type="HOGENOM" id="CLU_697961_0_0_6"/>
<feature type="transmembrane region" description="Helical" evidence="1">
    <location>
        <begin position="376"/>
        <end position="394"/>
    </location>
</feature>
<dbReference type="AlphaFoldDB" id="C4LCF1"/>
<feature type="transmembrane region" description="Helical" evidence="1">
    <location>
        <begin position="91"/>
        <end position="112"/>
    </location>
</feature>
<dbReference type="eggNOG" id="ENOG50337P3">
    <property type="taxonomic scope" value="Bacteria"/>
</dbReference>
<feature type="transmembrane region" description="Helical" evidence="1">
    <location>
        <begin position="215"/>
        <end position="234"/>
    </location>
</feature>
<feature type="transmembrane region" description="Helical" evidence="1">
    <location>
        <begin position="169"/>
        <end position="186"/>
    </location>
</feature>
<feature type="transmembrane region" description="Helical" evidence="1">
    <location>
        <begin position="52"/>
        <end position="70"/>
    </location>
</feature>
<protein>
    <recommendedName>
        <fullName evidence="4">Oligosaccharide repeat unit polymerase</fullName>
    </recommendedName>
</protein>
<keyword evidence="3" id="KW-1185">Reference proteome</keyword>
<feature type="transmembrane region" description="Helical" evidence="1">
    <location>
        <begin position="328"/>
        <end position="347"/>
    </location>
</feature>
<keyword evidence="1" id="KW-0472">Membrane</keyword>
<feature type="transmembrane region" description="Helical" evidence="1">
    <location>
        <begin position="354"/>
        <end position="370"/>
    </location>
</feature>
<reference evidence="2 3" key="2">
    <citation type="journal article" date="2011" name="Stand. Genomic Sci.">
        <title>Complete genome sequence of Tolumonas auensis type strain (TA 4).</title>
        <authorList>
            <person name="Chertkov O."/>
            <person name="Copeland A."/>
            <person name="Lucas S."/>
            <person name="Lapidus A."/>
            <person name="Berry K.W."/>
            <person name="Detter J.C."/>
            <person name="Del Rio T.G."/>
            <person name="Hammon N."/>
            <person name="Dalin E."/>
            <person name="Tice H."/>
            <person name="Pitluck S."/>
            <person name="Richardson P."/>
            <person name="Bruce D."/>
            <person name="Goodwin L."/>
            <person name="Han C."/>
            <person name="Tapia R."/>
            <person name="Saunders E."/>
            <person name="Schmutz J."/>
            <person name="Brettin T."/>
            <person name="Larimer F."/>
            <person name="Land M."/>
            <person name="Hauser L."/>
            <person name="Spring S."/>
            <person name="Rohde M."/>
            <person name="Kyrpides N.C."/>
            <person name="Ivanova N."/>
            <person name="Goker M."/>
            <person name="Beller H.R."/>
            <person name="Klenk H.P."/>
            <person name="Woyke T."/>
        </authorList>
    </citation>
    <scope>NUCLEOTIDE SEQUENCE [LARGE SCALE GENOMIC DNA]</scope>
    <source>
        <strain evidence="3">DSM 9187 / TA4</strain>
    </source>
</reference>
<name>C4LCF1_TOLAT</name>
<keyword evidence="1" id="KW-0812">Transmembrane</keyword>
<feature type="transmembrane region" description="Helical" evidence="1">
    <location>
        <begin position="142"/>
        <end position="162"/>
    </location>
</feature>
<dbReference type="NCBIfam" id="TIGR04370">
    <property type="entry name" value="glyco_rpt_poly"/>
    <property type="match status" value="1"/>
</dbReference>
<feature type="transmembrane region" description="Helical" evidence="1">
    <location>
        <begin position="284"/>
        <end position="305"/>
    </location>
</feature>
<organism evidence="2 3">
    <name type="scientific">Tolumonas auensis (strain DSM 9187 / NBRC 110442 / TA 4)</name>
    <dbReference type="NCBI Taxonomy" id="595494"/>
    <lineage>
        <taxon>Bacteria</taxon>
        <taxon>Pseudomonadati</taxon>
        <taxon>Pseudomonadota</taxon>
        <taxon>Gammaproteobacteria</taxon>
        <taxon>Aeromonadales</taxon>
        <taxon>Aeromonadaceae</taxon>
        <taxon>Tolumonas</taxon>
    </lineage>
</organism>
<feature type="transmembrane region" description="Helical" evidence="1">
    <location>
        <begin position="192"/>
        <end position="210"/>
    </location>
</feature>
<dbReference type="OrthoDB" id="6630768at2"/>
<dbReference type="STRING" id="595494.Tola_2863"/>
<evidence type="ECO:0008006" key="4">
    <source>
        <dbReference type="Google" id="ProtNLM"/>
    </source>
</evidence>
<sequence>MIEFLILINLIGYFINMKFIANPFKIFFMLWFFVFLTLYLTIDDWVEISNEFIVVNITTSLSVLLLSYILKGKTECLHSWRDENALNELFINRYLCFVFQIICFIGLFLAYYRVSLLIPDNIFSPVGYTKLRMSIGDDTVDYGILAYFFTLSFIVTSLTIILRVRGEVGSIRLILSIISSLSYCYLSTGRTFFLMFFCFSFAPLFVLGVVRRQHIVLISIVIVLLFILVAYLTGKGISEEQSFIENINSFLENLRSYTIAPVVAMNMLIEQISNSSIFYGEYSFRFIFVFLSKLGVYDGSVMPLIKDFVDTPYPTNVYTVYDIYVRDFGYFGFASVFFIMFFHFVLYEKCMLKGGFYVFLYSASLYPLIMQFFQDQYLSLLSTWIQVSVIYYILTSSSHQDNCRSRV</sequence>
<reference evidence="3" key="1">
    <citation type="submission" date="2009-05" db="EMBL/GenBank/DDBJ databases">
        <title>Complete sequence of Tolumonas auensis DSM 9187.</title>
        <authorList>
            <consortium name="US DOE Joint Genome Institute"/>
            <person name="Lucas S."/>
            <person name="Copeland A."/>
            <person name="Lapidus A."/>
            <person name="Glavina del Rio T."/>
            <person name="Tice H."/>
            <person name="Bruce D."/>
            <person name="Goodwin L."/>
            <person name="Pitluck S."/>
            <person name="Chertkov O."/>
            <person name="Brettin T."/>
            <person name="Detter J.C."/>
            <person name="Han C."/>
            <person name="Larimer F."/>
            <person name="Land M."/>
            <person name="Hauser L."/>
            <person name="Kyrpides N."/>
            <person name="Mikhailova N."/>
            <person name="Spring S."/>
            <person name="Beller H."/>
        </authorList>
    </citation>
    <scope>NUCLEOTIDE SEQUENCE [LARGE SCALE GENOMIC DNA]</scope>
    <source>
        <strain evidence="3">DSM 9187 / TA4</strain>
    </source>
</reference>
<evidence type="ECO:0000313" key="3">
    <source>
        <dbReference type="Proteomes" id="UP000009073"/>
    </source>
</evidence>
<dbReference type="Proteomes" id="UP000009073">
    <property type="component" value="Chromosome"/>
</dbReference>
<dbReference type="EMBL" id="CP001616">
    <property type="protein sequence ID" value="ACQ94455.1"/>
    <property type="molecule type" value="Genomic_DNA"/>
</dbReference>
<gene>
    <name evidence="2" type="ordered locus">Tola_2863</name>
</gene>
<proteinExistence type="predicted"/>
<accession>C4LCF1</accession>
<evidence type="ECO:0000313" key="2">
    <source>
        <dbReference type="EMBL" id="ACQ94455.1"/>
    </source>
</evidence>
<keyword evidence="1" id="KW-1133">Transmembrane helix</keyword>